<dbReference type="PANTHER" id="PTHR31069:SF21">
    <property type="entry name" value="CHROMATIN STRUCTURE-REMODELING COMPLEX PROTEIN RSC3-RELATED"/>
    <property type="match status" value="1"/>
</dbReference>
<evidence type="ECO:0000256" key="4">
    <source>
        <dbReference type="ARBA" id="ARBA00023125"/>
    </source>
</evidence>
<feature type="region of interest" description="Disordered" evidence="7">
    <location>
        <begin position="239"/>
        <end position="270"/>
    </location>
</feature>
<evidence type="ECO:0000259" key="8">
    <source>
        <dbReference type="PROSITE" id="PS50048"/>
    </source>
</evidence>
<accession>J8Q741</accession>
<dbReference type="GO" id="GO:0008270">
    <property type="term" value="F:zinc ion binding"/>
    <property type="evidence" value="ECO:0007669"/>
    <property type="project" value="InterPro"/>
</dbReference>
<protein>
    <submittedName>
        <fullName evidence="9">Rsc30p</fullName>
    </submittedName>
</protein>
<keyword evidence="10" id="KW-1185">Reference proteome</keyword>
<reference evidence="9 10" key="1">
    <citation type="journal article" date="2013" name="BMC Genomics">
        <title>High quality de novo sequencing and assembly of the Saccharomyces arboricolus genome.</title>
        <authorList>
            <person name="Liti G."/>
            <person name="Nguyen Ba A.N."/>
            <person name="Blythe M."/>
            <person name="Mueller C.A."/>
            <person name="Bergstroem A."/>
            <person name="Cubillos F.A."/>
            <person name="Dafhnis-Calas F."/>
            <person name="Khoshraftar S."/>
            <person name="Malla S."/>
            <person name="Mehta N."/>
            <person name="Siow C.C."/>
            <person name="Warringer J."/>
            <person name="Moses A.M."/>
            <person name="Louis E.J."/>
            <person name="Nieduszynski C.A."/>
        </authorList>
    </citation>
    <scope>NUCLEOTIDE SEQUENCE [LARGE SCALE GENOMIC DNA]</scope>
    <source>
        <strain evidence="10">H-6 / AS 2.3317 / CBS 10644</strain>
    </source>
</reference>
<dbReference type="Gene3D" id="4.10.240.10">
    <property type="entry name" value="Zn(2)-C6 fungal-type DNA-binding domain"/>
    <property type="match status" value="1"/>
</dbReference>
<dbReference type="PROSITE" id="PS00463">
    <property type="entry name" value="ZN2_CY6_FUNGAL_1"/>
    <property type="match status" value="1"/>
</dbReference>
<dbReference type="HOGENOM" id="CLU_017671_0_0_1"/>
<dbReference type="InterPro" id="IPR001138">
    <property type="entry name" value="Zn2Cys6_DnaBD"/>
</dbReference>
<dbReference type="GO" id="GO:0045944">
    <property type="term" value="P:positive regulation of transcription by RNA polymerase II"/>
    <property type="evidence" value="ECO:0007669"/>
    <property type="project" value="TreeGrafter"/>
</dbReference>
<dbReference type="SUPFAM" id="SSF57701">
    <property type="entry name" value="Zn2/Cys6 DNA-binding domain"/>
    <property type="match status" value="1"/>
</dbReference>
<feature type="domain" description="Zn(2)-C6 fungal-type" evidence="8">
    <location>
        <begin position="14"/>
        <end position="45"/>
    </location>
</feature>
<evidence type="ECO:0000256" key="3">
    <source>
        <dbReference type="ARBA" id="ARBA00023015"/>
    </source>
</evidence>
<dbReference type="InterPro" id="IPR036864">
    <property type="entry name" value="Zn2-C6_fun-type_DNA-bd_sf"/>
</dbReference>
<dbReference type="EMBL" id="ALIE01000098">
    <property type="protein sequence ID" value="EJS43424.1"/>
    <property type="molecule type" value="Genomic_DNA"/>
</dbReference>
<dbReference type="CDD" id="cd00067">
    <property type="entry name" value="GAL4"/>
    <property type="match status" value="1"/>
</dbReference>
<comment type="caution">
    <text evidence="9">The sequence shown here is derived from an EMBL/GenBank/DDBJ whole genome shotgun (WGS) entry which is preliminary data.</text>
</comment>
<gene>
    <name evidence="9" type="ORF">SU7_1441</name>
</gene>
<keyword evidence="4" id="KW-0238">DNA-binding</keyword>
<evidence type="ECO:0000313" key="10">
    <source>
        <dbReference type="Proteomes" id="UP000006968"/>
    </source>
</evidence>
<evidence type="ECO:0000256" key="2">
    <source>
        <dbReference type="ARBA" id="ARBA00022833"/>
    </source>
</evidence>
<dbReference type="InterPro" id="IPR050675">
    <property type="entry name" value="OAF3"/>
</dbReference>
<dbReference type="AlphaFoldDB" id="J8Q741"/>
<keyword evidence="2" id="KW-0862">Zinc</keyword>
<evidence type="ECO:0000313" key="9">
    <source>
        <dbReference type="EMBL" id="EJS43424.1"/>
    </source>
</evidence>
<dbReference type="GO" id="GO:0000981">
    <property type="term" value="F:DNA-binding transcription factor activity, RNA polymerase II-specific"/>
    <property type="evidence" value="ECO:0007669"/>
    <property type="project" value="InterPro"/>
</dbReference>
<organism evidence="9 10">
    <name type="scientific">Saccharomyces arboricola (strain H-6 / AS 2.3317 / CBS 10644)</name>
    <name type="common">Yeast</name>
    <dbReference type="NCBI Taxonomy" id="1160507"/>
    <lineage>
        <taxon>Eukaryota</taxon>
        <taxon>Fungi</taxon>
        <taxon>Dikarya</taxon>
        <taxon>Ascomycota</taxon>
        <taxon>Saccharomycotina</taxon>
        <taxon>Saccharomycetes</taxon>
        <taxon>Saccharomycetales</taxon>
        <taxon>Saccharomycetaceae</taxon>
        <taxon>Saccharomyces</taxon>
    </lineage>
</organism>
<proteinExistence type="predicted"/>
<sequence length="883" mass="100656">MMDMQVRKVRKPPACTQCRKRKIGCDRAKPICGNCVKYNKPDCFYPDGPGKMVAVPSASGMSTHGNGQSANHFNQGNGVNQKNVMIQTQYPIMQTSMETSSFAFSPAVDNTAQWSKPATYQNTSVNNNTAPLQNNSSLHNNVHSNTIVRSDSPDVPSMDQIREYNTRLQLVKAQNFDFADSSYPYNVGMNQDSAAFDLMTSPFTQEEVLLKETEFLKNKLVDLQNLQLKSLKERSNLSTSSATTNKIGKTGHDFKKGTVNNKRTEFDHPKSALSSSSQKYFAALTITDVQSLVQVKPLRDTPNFLFTKNFIILRDNYLFKFYNILHDICQINQFKVTPTINNDRQKFAENGKLQFPSKTAIIKALNSEFGVHLNIESLVPIFDKSHLLDFVNKSFPNTDSDSSFSIDNLSLSQLNKLGQLTVALLILSDSSTLFNKQATSFNALALMDNLKLIRSQIKLIDMKSYDQETIKFITMAKFYETLYIHDDHKTNLDEDLSCLLNFQIKDFELFHFLKKMYYLRHSLLGQASFMIAATENLSPIPSSIKTNEISLITTDLKLLETQVELINILQNIPFYLPVNLTEVECLLETLTAGVKKLLGFHGHDNGANKEWKDILNLVNTMAYTNFFLFVQNESSISATGQQSSNNDKTPSYEKCAKNLMNIVSAMHVFFSLSFSFIFPIKSIRLFSNGNTSFPSSGSEFLFTHQFVQILQNFIVITFAIFQRCEIILYDEFYKNLSNEEVNVQLLLIHDKILEILKKLEIIVSFLRNEMNTTADFKSIKSFNKALNLIKYMLRFSKKKQNFARNSNNNNTTDYSQPARNKNVLLEFPISELNRTYLKLKDISDFLMEREVFQKNTLIDKDLESDNLGITAANFNDFYDAFYN</sequence>
<keyword evidence="1" id="KW-0479">Metal-binding</keyword>
<dbReference type="SMART" id="SM00066">
    <property type="entry name" value="GAL4"/>
    <property type="match status" value="1"/>
</dbReference>
<evidence type="ECO:0000256" key="5">
    <source>
        <dbReference type="ARBA" id="ARBA00023163"/>
    </source>
</evidence>
<dbReference type="PROSITE" id="PS50048">
    <property type="entry name" value="ZN2_CY6_FUNGAL_2"/>
    <property type="match status" value="1"/>
</dbReference>
<dbReference type="Pfam" id="PF00172">
    <property type="entry name" value="Zn_clus"/>
    <property type="match status" value="1"/>
</dbReference>
<dbReference type="OrthoDB" id="2943660at2759"/>
<dbReference type="Proteomes" id="UP000006968">
    <property type="component" value="Chromosome VIII"/>
</dbReference>
<evidence type="ECO:0000256" key="6">
    <source>
        <dbReference type="ARBA" id="ARBA00023242"/>
    </source>
</evidence>
<keyword evidence="6" id="KW-0539">Nucleus</keyword>
<name>J8Q741_SACAR</name>
<keyword evidence="3" id="KW-0805">Transcription regulation</keyword>
<keyword evidence="5" id="KW-0804">Transcription</keyword>
<dbReference type="GO" id="GO:0000978">
    <property type="term" value="F:RNA polymerase II cis-regulatory region sequence-specific DNA binding"/>
    <property type="evidence" value="ECO:0007669"/>
    <property type="project" value="TreeGrafter"/>
</dbReference>
<feature type="compositionally biased region" description="Basic and acidic residues" evidence="7">
    <location>
        <begin position="250"/>
        <end position="270"/>
    </location>
</feature>
<dbReference type="PANTHER" id="PTHR31069">
    <property type="entry name" value="OLEATE-ACTIVATED TRANSCRIPTION FACTOR 1-RELATED"/>
    <property type="match status" value="1"/>
</dbReference>
<dbReference type="GO" id="GO:0005634">
    <property type="term" value="C:nucleus"/>
    <property type="evidence" value="ECO:0007669"/>
    <property type="project" value="TreeGrafter"/>
</dbReference>
<evidence type="ECO:0000256" key="1">
    <source>
        <dbReference type="ARBA" id="ARBA00022723"/>
    </source>
</evidence>
<evidence type="ECO:0000256" key="7">
    <source>
        <dbReference type="SAM" id="MobiDB-lite"/>
    </source>
</evidence>